<proteinExistence type="predicted"/>
<feature type="region of interest" description="Disordered" evidence="1">
    <location>
        <begin position="1"/>
        <end position="101"/>
    </location>
</feature>
<dbReference type="HOGENOM" id="CLU_2041434_0_0_1"/>
<feature type="compositionally biased region" description="Polar residues" evidence="1">
    <location>
        <begin position="40"/>
        <end position="51"/>
    </location>
</feature>
<dbReference type="Proteomes" id="UP000032180">
    <property type="component" value="Chromosome 6"/>
</dbReference>
<reference evidence="2 3" key="1">
    <citation type="submission" date="2012-08" db="EMBL/GenBank/DDBJ databases">
        <title>Oryza genome evolution.</title>
        <authorList>
            <person name="Wing R.A."/>
        </authorList>
    </citation>
    <scope>NUCLEOTIDE SEQUENCE</scope>
</reference>
<accession>A0A0D9WP23</accession>
<evidence type="ECO:0000313" key="3">
    <source>
        <dbReference type="Proteomes" id="UP000032180"/>
    </source>
</evidence>
<protein>
    <submittedName>
        <fullName evidence="2">Uncharacterized protein</fullName>
    </submittedName>
</protein>
<dbReference type="Gramene" id="LPERR06G08960.1">
    <property type="protein sequence ID" value="LPERR06G08960.1"/>
    <property type="gene ID" value="LPERR06G08960"/>
</dbReference>
<dbReference type="EnsemblPlants" id="LPERR06G08960.1">
    <property type="protein sequence ID" value="LPERR06G08960.1"/>
    <property type="gene ID" value="LPERR06G08960"/>
</dbReference>
<feature type="compositionally biased region" description="Gly residues" evidence="1">
    <location>
        <begin position="12"/>
        <end position="22"/>
    </location>
</feature>
<keyword evidence="3" id="KW-1185">Reference proteome</keyword>
<reference evidence="2" key="3">
    <citation type="submission" date="2015-04" db="UniProtKB">
        <authorList>
            <consortium name="EnsemblPlants"/>
        </authorList>
    </citation>
    <scope>IDENTIFICATION</scope>
</reference>
<name>A0A0D9WP23_9ORYZ</name>
<evidence type="ECO:0000313" key="2">
    <source>
        <dbReference type="EnsemblPlants" id="LPERR06G08960.1"/>
    </source>
</evidence>
<evidence type="ECO:0000256" key="1">
    <source>
        <dbReference type="SAM" id="MobiDB-lite"/>
    </source>
</evidence>
<sequence>MAKRTLTAAVEGAGGNGGGSGAAGQRRWRRAAMTTTMATNSVGANPPTRSSRGVDPPVTSTGNLDLPSASLGDPDPSAAISRDLEELGGGGRRGARQTRLEPAAPSVMERICVVDLHQFDV</sequence>
<organism evidence="2 3">
    <name type="scientific">Leersia perrieri</name>
    <dbReference type="NCBI Taxonomy" id="77586"/>
    <lineage>
        <taxon>Eukaryota</taxon>
        <taxon>Viridiplantae</taxon>
        <taxon>Streptophyta</taxon>
        <taxon>Embryophyta</taxon>
        <taxon>Tracheophyta</taxon>
        <taxon>Spermatophyta</taxon>
        <taxon>Magnoliopsida</taxon>
        <taxon>Liliopsida</taxon>
        <taxon>Poales</taxon>
        <taxon>Poaceae</taxon>
        <taxon>BOP clade</taxon>
        <taxon>Oryzoideae</taxon>
        <taxon>Oryzeae</taxon>
        <taxon>Oryzinae</taxon>
        <taxon>Leersia</taxon>
    </lineage>
</organism>
<reference evidence="3" key="2">
    <citation type="submission" date="2013-12" db="EMBL/GenBank/DDBJ databases">
        <authorList>
            <person name="Yu Y."/>
            <person name="Lee S."/>
            <person name="de Baynast K."/>
            <person name="Wissotski M."/>
            <person name="Liu L."/>
            <person name="Talag J."/>
            <person name="Goicoechea J."/>
            <person name="Angelova A."/>
            <person name="Jetty R."/>
            <person name="Kudrna D."/>
            <person name="Golser W."/>
            <person name="Rivera L."/>
            <person name="Zhang J."/>
            <person name="Wing R."/>
        </authorList>
    </citation>
    <scope>NUCLEOTIDE SEQUENCE</scope>
</reference>
<dbReference type="AlphaFoldDB" id="A0A0D9WP23"/>